<reference evidence="10 11" key="1">
    <citation type="submission" date="2017-11" db="EMBL/GenBank/DDBJ databases">
        <title>Isolation and Characterization of Methanofollis Species from Methane Seep Offshore SW Taiwan.</title>
        <authorList>
            <person name="Teng N.-H."/>
            <person name="Lai M.-C."/>
            <person name="Chen S.-C."/>
        </authorList>
    </citation>
    <scope>NUCLEOTIDE SEQUENCE [LARGE SCALE GENOMIC DNA]</scope>
    <source>
        <strain evidence="10 11">FWC-SCC2</strain>
    </source>
</reference>
<comment type="catalytic activity">
    <reaction evidence="7 8">
        <text>a 2'-deoxycytidine in DNA + S-adenosyl-L-methionine = an N(4)-methyl-2'-deoxycytidine in DNA + S-adenosyl-L-homocysteine + H(+)</text>
        <dbReference type="Rhea" id="RHEA:16857"/>
        <dbReference type="Rhea" id="RHEA-COMP:11369"/>
        <dbReference type="Rhea" id="RHEA-COMP:13674"/>
        <dbReference type="ChEBI" id="CHEBI:15378"/>
        <dbReference type="ChEBI" id="CHEBI:57856"/>
        <dbReference type="ChEBI" id="CHEBI:59789"/>
        <dbReference type="ChEBI" id="CHEBI:85452"/>
        <dbReference type="ChEBI" id="CHEBI:137933"/>
        <dbReference type="EC" id="2.1.1.113"/>
    </reaction>
</comment>
<evidence type="ECO:0000313" key="10">
    <source>
        <dbReference type="EMBL" id="TAJ45764.1"/>
    </source>
</evidence>
<dbReference type="GO" id="GO:0003677">
    <property type="term" value="F:DNA binding"/>
    <property type="evidence" value="ECO:0007669"/>
    <property type="project" value="UniProtKB-KW"/>
</dbReference>
<evidence type="ECO:0000256" key="2">
    <source>
        <dbReference type="ARBA" id="ARBA00022603"/>
    </source>
</evidence>
<evidence type="ECO:0000256" key="1">
    <source>
        <dbReference type="ARBA" id="ARBA00010203"/>
    </source>
</evidence>
<dbReference type="InterPro" id="IPR001091">
    <property type="entry name" value="RM_Methyltransferase"/>
</dbReference>
<dbReference type="InterPro" id="IPR002941">
    <property type="entry name" value="DNA_methylase_N4/N6"/>
</dbReference>
<dbReference type="EC" id="2.1.1.113" evidence="8"/>
<gene>
    <name evidence="10" type="ORF">CUJ86_03385</name>
</gene>
<proteinExistence type="inferred from homology"/>
<evidence type="ECO:0000313" key="11">
    <source>
        <dbReference type="Proteomes" id="UP000292580"/>
    </source>
</evidence>
<dbReference type="PROSITE" id="PS00093">
    <property type="entry name" value="N4_MTASE"/>
    <property type="match status" value="1"/>
</dbReference>
<dbReference type="Proteomes" id="UP000292580">
    <property type="component" value="Unassembled WGS sequence"/>
</dbReference>
<keyword evidence="6" id="KW-0238">DNA-binding</keyword>
<keyword evidence="2 8" id="KW-0489">Methyltransferase</keyword>
<dbReference type="GO" id="GO:0032259">
    <property type="term" value="P:methylation"/>
    <property type="evidence" value="ECO:0007669"/>
    <property type="project" value="UniProtKB-KW"/>
</dbReference>
<protein>
    <recommendedName>
        <fullName evidence="8">Type II methyltransferase</fullName>
        <ecNumber evidence="8">2.1.1.113</ecNumber>
    </recommendedName>
    <alternativeName>
        <fullName evidence="8">N-4 cytosine-specific methyltransferase</fullName>
    </alternativeName>
</protein>
<evidence type="ECO:0000256" key="7">
    <source>
        <dbReference type="ARBA" id="ARBA00049120"/>
    </source>
</evidence>
<keyword evidence="3 10" id="KW-0808">Transferase</keyword>
<dbReference type="AlphaFoldDB" id="A0A483CTP2"/>
<keyword evidence="4 8" id="KW-0949">S-adenosyl-L-methionine</keyword>
<accession>A0A483CTP2</accession>
<comment type="caution">
    <text evidence="10">The sequence shown here is derived from an EMBL/GenBank/DDBJ whole genome shotgun (WGS) entry which is preliminary data.</text>
</comment>
<keyword evidence="11" id="KW-1185">Reference proteome</keyword>
<evidence type="ECO:0000256" key="4">
    <source>
        <dbReference type="ARBA" id="ARBA00022691"/>
    </source>
</evidence>
<comment type="similarity">
    <text evidence="1">Belongs to the N(4)/N(6)-methyltransferase family. N(4) subfamily.</text>
</comment>
<sequence>MHLICPSCGHGWEYSGTAIRPTCPVCKKRVGPRAMRSQTSSFGVSKRECHDSSAFYRRKIYSDRLERAGGEEGENELPPALRDQILCMDSRRMESLPDRSVHLMVTSPPYNVGKSYDDDLDLGEYRDLLRTVLAETWRVLVPGGRVCINVANVGRKPYIPYHSHIIGLMEEIGFLMRGEIIWNKASGAGVSTAWGSWCSASNPTLRDVHEYILVFSRGTYKRPKQGREDTIKRDEFLEWTKSVWTFPTESARKVGHPAPFPVELPYRCIQLYTYRGDVVLDPFAGSGTTGVAALRAGRHFVCIDSDEGYAERARARIAAERGVQEG</sequence>
<dbReference type="GO" id="GO:0015667">
    <property type="term" value="F:site-specific DNA-methyltransferase (cytosine-N4-specific) activity"/>
    <property type="evidence" value="ECO:0007669"/>
    <property type="project" value="UniProtKB-EC"/>
</dbReference>
<dbReference type="OrthoDB" id="38200at2157"/>
<organism evidence="10 11">
    <name type="scientific">Methanofollis fontis</name>
    <dbReference type="NCBI Taxonomy" id="2052832"/>
    <lineage>
        <taxon>Archaea</taxon>
        <taxon>Methanobacteriati</taxon>
        <taxon>Methanobacteriota</taxon>
        <taxon>Stenosarchaea group</taxon>
        <taxon>Methanomicrobia</taxon>
        <taxon>Methanomicrobiales</taxon>
        <taxon>Methanomicrobiaceae</taxon>
        <taxon>Methanofollis</taxon>
    </lineage>
</organism>
<dbReference type="InterPro" id="IPR017985">
    <property type="entry name" value="MeTrfase_CN4_CS"/>
</dbReference>
<evidence type="ECO:0000256" key="8">
    <source>
        <dbReference type="RuleBase" id="RU362026"/>
    </source>
</evidence>
<evidence type="ECO:0000256" key="5">
    <source>
        <dbReference type="ARBA" id="ARBA00022747"/>
    </source>
</evidence>
<feature type="domain" description="DNA methylase N-4/N-6" evidence="9">
    <location>
        <begin position="101"/>
        <end position="313"/>
    </location>
</feature>
<dbReference type="EMBL" id="PGCL01000001">
    <property type="protein sequence ID" value="TAJ45764.1"/>
    <property type="molecule type" value="Genomic_DNA"/>
</dbReference>
<dbReference type="GO" id="GO:0009307">
    <property type="term" value="P:DNA restriction-modification system"/>
    <property type="evidence" value="ECO:0007669"/>
    <property type="project" value="UniProtKB-KW"/>
</dbReference>
<dbReference type="PRINTS" id="PR00508">
    <property type="entry name" value="S21N4MTFRASE"/>
</dbReference>
<dbReference type="Pfam" id="PF01555">
    <property type="entry name" value="N6_N4_Mtase"/>
    <property type="match status" value="1"/>
</dbReference>
<evidence type="ECO:0000256" key="6">
    <source>
        <dbReference type="ARBA" id="ARBA00023125"/>
    </source>
</evidence>
<keyword evidence="5 8" id="KW-0680">Restriction system</keyword>
<dbReference type="InterPro" id="IPR029063">
    <property type="entry name" value="SAM-dependent_MTases_sf"/>
</dbReference>
<evidence type="ECO:0000259" key="9">
    <source>
        <dbReference type="Pfam" id="PF01555"/>
    </source>
</evidence>
<dbReference type="Gene3D" id="3.40.50.150">
    <property type="entry name" value="Vaccinia Virus protein VP39"/>
    <property type="match status" value="1"/>
</dbReference>
<name>A0A483CTP2_9EURY</name>
<dbReference type="SUPFAM" id="SSF53335">
    <property type="entry name" value="S-adenosyl-L-methionine-dependent methyltransferases"/>
    <property type="match status" value="1"/>
</dbReference>
<evidence type="ECO:0000256" key="3">
    <source>
        <dbReference type="ARBA" id="ARBA00022679"/>
    </source>
</evidence>
<dbReference type="GO" id="GO:0008170">
    <property type="term" value="F:N-methyltransferase activity"/>
    <property type="evidence" value="ECO:0007669"/>
    <property type="project" value="InterPro"/>
</dbReference>